<organism evidence="4">
    <name type="scientific">Picea sitchensis</name>
    <name type="common">Sitka spruce</name>
    <name type="synonym">Pinus sitchensis</name>
    <dbReference type="NCBI Taxonomy" id="3332"/>
    <lineage>
        <taxon>Eukaryota</taxon>
        <taxon>Viridiplantae</taxon>
        <taxon>Streptophyta</taxon>
        <taxon>Embryophyta</taxon>
        <taxon>Tracheophyta</taxon>
        <taxon>Spermatophyta</taxon>
        <taxon>Pinopsida</taxon>
        <taxon>Pinidae</taxon>
        <taxon>Conifers I</taxon>
        <taxon>Pinales</taxon>
        <taxon>Pinaceae</taxon>
        <taxon>Picea</taxon>
    </lineage>
</organism>
<dbReference type="PROSITE" id="PS50102">
    <property type="entry name" value="RRM"/>
    <property type="match status" value="1"/>
</dbReference>
<evidence type="ECO:0000256" key="2">
    <source>
        <dbReference type="SAM" id="MobiDB-lite"/>
    </source>
</evidence>
<feature type="domain" description="RRM" evidence="3">
    <location>
        <begin position="151"/>
        <end position="234"/>
    </location>
</feature>
<dbReference type="AlphaFoldDB" id="D5AE95"/>
<evidence type="ECO:0000259" key="3">
    <source>
        <dbReference type="PROSITE" id="PS50102"/>
    </source>
</evidence>
<proteinExistence type="evidence at transcript level"/>
<accession>D5AE95</accession>
<dbReference type="Pfam" id="PF00076">
    <property type="entry name" value="RRM_1"/>
    <property type="match status" value="1"/>
</dbReference>
<feature type="region of interest" description="Disordered" evidence="2">
    <location>
        <begin position="1"/>
        <end position="55"/>
    </location>
</feature>
<dbReference type="SUPFAM" id="SSF54928">
    <property type="entry name" value="RNA-binding domain, RBD"/>
    <property type="match status" value="1"/>
</dbReference>
<name>D5AE95_PICSI</name>
<dbReference type="EMBL" id="BT124626">
    <property type="protein sequence ID" value="ADE77864.1"/>
    <property type="molecule type" value="mRNA"/>
</dbReference>
<evidence type="ECO:0000313" key="4">
    <source>
        <dbReference type="EMBL" id="ADE77864.1"/>
    </source>
</evidence>
<reference evidence="4" key="1">
    <citation type="submission" date="2010-04" db="EMBL/GenBank/DDBJ databases">
        <authorList>
            <person name="Reid K.E."/>
            <person name="Liao N."/>
            <person name="Chan S."/>
            <person name="Docking R."/>
            <person name="Taylor G."/>
            <person name="Moore R."/>
            <person name="Mayo M."/>
            <person name="Munro S."/>
            <person name="King J."/>
            <person name="Yanchuk A."/>
            <person name="Holt R."/>
            <person name="Jones S."/>
            <person name="Marra M."/>
            <person name="Ritland C.E."/>
            <person name="Ritland K."/>
            <person name="Bohlmann J."/>
        </authorList>
    </citation>
    <scope>NUCLEOTIDE SEQUENCE</scope>
    <source>
        <tissue evidence="4">Bud</tissue>
    </source>
</reference>
<feature type="compositionally biased region" description="Basic and acidic residues" evidence="2">
    <location>
        <begin position="1"/>
        <end position="34"/>
    </location>
</feature>
<protein>
    <recommendedName>
        <fullName evidence="3">RRM domain-containing protein</fullName>
    </recommendedName>
</protein>
<dbReference type="InterPro" id="IPR000504">
    <property type="entry name" value="RRM_dom"/>
</dbReference>
<dbReference type="PANTHER" id="PTHR47073">
    <property type="entry name" value="PROTEIN ANTI-SILENCING 1"/>
    <property type="match status" value="1"/>
</dbReference>
<sequence>MNSKEDGTKESIRSEVGTGERKIIRRDSSREEKKPIKRARYTVDSDEEEDGVTGLQREGLEDVAKRKIDSKKEVLGTEKKLVKKAKVDDTAVKASEGLSQTTPQLTDLNKQKKLGGREIIEIAKKPEVESNRWFKGLPWDERLRKGYEQKAVIRLQNFDPSYTSSEIEDIMWHIFGERCTAKVIPRTAFSNLKCGEAFVIFRTKEGADIVVKKLDEAFLMLSDGRPLIATKATAPVASGKPKFAGHICIEKHRLQLHRSHQMEDIRKAVSTSHCSQPNTIEYEMAMDWRLLQEKSECWWKELYKQENLELVKVKRNHLILTAKKKLDK</sequence>
<dbReference type="GO" id="GO:0003723">
    <property type="term" value="F:RNA binding"/>
    <property type="evidence" value="ECO:0007669"/>
    <property type="project" value="UniProtKB-UniRule"/>
</dbReference>
<keyword evidence="1" id="KW-0694">RNA-binding</keyword>
<dbReference type="InterPro" id="IPR035979">
    <property type="entry name" value="RBD_domain_sf"/>
</dbReference>
<evidence type="ECO:0000256" key="1">
    <source>
        <dbReference type="PROSITE-ProRule" id="PRU00176"/>
    </source>
</evidence>
<dbReference type="PANTHER" id="PTHR47073:SF2">
    <property type="entry name" value="PROTEIN ANTI-SILENCING 1"/>
    <property type="match status" value="1"/>
</dbReference>
<dbReference type="CDD" id="cd00590">
    <property type="entry name" value="RRM_SF"/>
    <property type="match status" value="1"/>
</dbReference>